<keyword evidence="2" id="KW-0804">Transcription</keyword>
<evidence type="ECO:0000256" key="2">
    <source>
        <dbReference type="ARBA" id="ARBA00023163"/>
    </source>
</evidence>
<dbReference type="SUPFAM" id="SSF48452">
    <property type="entry name" value="TPR-like"/>
    <property type="match status" value="1"/>
</dbReference>
<evidence type="ECO:0000313" key="5">
    <source>
        <dbReference type="Proteomes" id="UP001596004"/>
    </source>
</evidence>
<keyword evidence="5" id="KW-1185">Reference proteome</keyword>
<dbReference type="InterPro" id="IPR051677">
    <property type="entry name" value="AfsR-DnrI-RedD_regulator"/>
</dbReference>
<protein>
    <submittedName>
        <fullName evidence="4">BTAD domain-containing putative transcriptional regulator</fullName>
    </submittedName>
</protein>
<gene>
    <name evidence="4" type="ORF">ACFO60_38600</name>
</gene>
<dbReference type="Proteomes" id="UP001596004">
    <property type="component" value="Unassembled WGS sequence"/>
</dbReference>
<name>A0ABV9CUC4_9ACTN</name>
<dbReference type="PANTHER" id="PTHR35807:SF1">
    <property type="entry name" value="TRANSCRIPTIONAL REGULATOR REDD"/>
    <property type="match status" value="1"/>
</dbReference>
<dbReference type="Gene3D" id="3.40.50.300">
    <property type="entry name" value="P-loop containing nucleotide triphosphate hydrolases"/>
    <property type="match status" value="1"/>
</dbReference>
<dbReference type="EMBL" id="JBHSFP010000055">
    <property type="protein sequence ID" value="MFC4536714.1"/>
    <property type="molecule type" value="Genomic_DNA"/>
</dbReference>
<dbReference type="Pfam" id="PF03704">
    <property type="entry name" value="BTAD"/>
    <property type="match status" value="1"/>
</dbReference>
<dbReference type="PRINTS" id="PR00364">
    <property type="entry name" value="DISEASERSIST"/>
</dbReference>
<dbReference type="CDD" id="cd15831">
    <property type="entry name" value="BTAD"/>
    <property type="match status" value="1"/>
</dbReference>
<organism evidence="4 5">
    <name type="scientific">Sphaerisporangium dianthi</name>
    <dbReference type="NCBI Taxonomy" id="1436120"/>
    <lineage>
        <taxon>Bacteria</taxon>
        <taxon>Bacillati</taxon>
        <taxon>Actinomycetota</taxon>
        <taxon>Actinomycetes</taxon>
        <taxon>Streptosporangiales</taxon>
        <taxon>Streptosporangiaceae</taxon>
        <taxon>Sphaerisporangium</taxon>
    </lineage>
</organism>
<keyword evidence="1" id="KW-0805">Transcription regulation</keyword>
<reference evidence="5" key="1">
    <citation type="journal article" date="2019" name="Int. J. Syst. Evol. Microbiol.">
        <title>The Global Catalogue of Microorganisms (GCM) 10K type strain sequencing project: providing services to taxonomists for standard genome sequencing and annotation.</title>
        <authorList>
            <consortium name="The Broad Institute Genomics Platform"/>
            <consortium name="The Broad Institute Genome Sequencing Center for Infectious Disease"/>
            <person name="Wu L."/>
            <person name="Ma J."/>
        </authorList>
    </citation>
    <scope>NUCLEOTIDE SEQUENCE [LARGE SCALE GENOMIC DNA]</scope>
    <source>
        <strain evidence="5">CGMCC 4.7132</strain>
    </source>
</reference>
<feature type="domain" description="Bacterial transcriptional activator" evidence="3">
    <location>
        <begin position="6"/>
        <end position="150"/>
    </location>
</feature>
<dbReference type="SUPFAM" id="SSF52540">
    <property type="entry name" value="P-loop containing nucleoside triphosphate hydrolases"/>
    <property type="match status" value="1"/>
</dbReference>
<dbReference type="SMART" id="SM01043">
    <property type="entry name" value="BTAD"/>
    <property type="match status" value="1"/>
</dbReference>
<dbReference type="InterPro" id="IPR002182">
    <property type="entry name" value="NB-ARC"/>
</dbReference>
<evidence type="ECO:0000313" key="4">
    <source>
        <dbReference type="EMBL" id="MFC4536714.1"/>
    </source>
</evidence>
<evidence type="ECO:0000256" key="1">
    <source>
        <dbReference type="ARBA" id="ARBA00023015"/>
    </source>
</evidence>
<sequence length="537" mass="58323">MDPSELDAEVFAQMCASAQEEHAAGDLNDAVRLYDKALALWHGDAYSGVPGPFADMERARLLEVKLRTSELRAEAMLALGHHGAVVANLVALTSVHPLREKLRALLMLTLYRCGRQADALRVFRETRALLVRELGIEPGPELRYLNDRILANDVTLNMVTQPRSHPWHPAGAVSPRPVPAQLPQAIRGFVGRTQEVAALRRSLARDDVLARGEPPAVAIIHGIAGAGKTALAVHVAHSVARDYPDGQLFIDLHGFDPACAPVSAFDALGYMLRSLGVTARSMPSDLDDRVATYRSLLSGRRVLLVLDNAANADQVRPLLPGTSSCQVIVTSRNQLTGLSVREGARCIQLSLFSPDDSLRLMSAMLGPERVAEELAASRELAHLCGHLPLAVRIAAEPLAGDRRMAVMRVVQGLRDERRRLDLLAVEGDDSATLRTVFSCSYQAMPAEAARVFRMLGRHADVGIHPDKTALLCGIPVAEALRALRILSNAHLLEQHHEHSYHLHELLRLYARECAEASEPGAGVLAGTFPYGLVSADN</sequence>
<dbReference type="Gene3D" id="1.25.40.10">
    <property type="entry name" value="Tetratricopeptide repeat domain"/>
    <property type="match status" value="1"/>
</dbReference>
<dbReference type="RefSeq" id="WP_380851732.1">
    <property type="nucleotide sequence ID" value="NZ_JBHSFP010000055.1"/>
</dbReference>
<dbReference type="Pfam" id="PF00931">
    <property type="entry name" value="NB-ARC"/>
    <property type="match status" value="1"/>
</dbReference>
<comment type="caution">
    <text evidence="4">The sequence shown here is derived from an EMBL/GenBank/DDBJ whole genome shotgun (WGS) entry which is preliminary data.</text>
</comment>
<evidence type="ECO:0000259" key="3">
    <source>
        <dbReference type="SMART" id="SM01043"/>
    </source>
</evidence>
<dbReference type="InterPro" id="IPR011990">
    <property type="entry name" value="TPR-like_helical_dom_sf"/>
</dbReference>
<dbReference type="InterPro" id="IPR005158">
    <property type="entry name" value="BTAD"/>
</dbReference>
<accession>A0ABV9CUC4</accession>
<dbReference type="InterPro" id="IPR027417">
    <property type="entry name" value="P-loop_NTPase"/>
</dbReference>
<proteinExistence type="predicted"/>
<dbReference type="PANTHER" id="PTHR35807">
    <property type="entry name" value="TRANSCRIPTIONAL REGULATOR REDD-RELATED"/>
    <property type="match status" value="1"/>
</dbReference>